<dbReference type="Proteomes" id="UP000075606">
    <property type="component" value="Unassembled WGS sequence"/>
</dbReference>
<dbReference type="AlphaFoldDB" id="A0A150XDT9"/>
<dbReference type="EMBL" id="LRPC01000002">
    <property type="protein sequence ID" value="KYG76909.1"/>
    <property type="molecule type" value="Genomic_DNA"/>
</dbReference>
<feature type="domain" description="Crassvirus muzzle protein C-terminal" evidence="1">
    <location>
        <begin position="915"/>
        <end position="986"/>
    </location>
</feature>
<dbReference type="InterPro" id="IPR057888">
    <property type="entry name" value="crAss_MUZ_C"/>
</dbReference>
<comment type="caution">
    <text evidence="2">The sequence shown here is derived from an EMBL/GenBank/DDBJ whole genome shotgun (WGS) entry which is preliminary data.</text>
</comment>
<protein>
    <recommendedName>
        <fullName evidence="1">Crassvirus muzzle protein C-terminal domain-containing protein</fullName>
    </recommendedName>
</protein>
<sequence length="1044" mass="115923">MISQHQFIAIDKDTSARALENGMVRDMLNLIPVSNGASNSGERQNLKGNTAATQTGMTGTNYSCKGVVVDEENSLAYLFCTCAFEGVNSSALLEYDFSANSLTEILILDEGIFLSDSVDFVKGFIESGWIYYNDGDELKQLNIAQAKAGDYDSLSGDFLGVSFSLDPFSLYILAPRLVASFSKSYDSTILNNTVGKDSWQFRFRYRFKNGAKSPLTKYQGLTLANKNPYDNSAKNKIAISFTAIEGDILAKFVDKIEVYGIKNNEGVHKFLGEVDYGTDGSGTFNFTNANNSKTLSESEALKPYENISRQPVSIAYPENRMVAVKGLDEYDLSGNYDFSLSVDYYSGSSSGLYAKEGGTYEIGLVFLDAKGRRTSVLKKKQITVPYKDPDGTYAGFGKVHSTRPRISVEFSGTAPSWVDSVVVVSTKEQNYEEYIQVPVNVLFYSAPEAAAVNFGEGDPNFAFLDGNLYVNEQSEADVRLSAGDGTYNSGQDEFQGYTAIDFQLPVNIPVKPEIGWRVRVIESGDNNASDISGGDLYVSDVFTNVVRVEGFDFEDWSSKSPYFFVEFYKPNTVEYNQFYDVGGSTFTDGGGITIDGDTAYVDLTDPEFRFVYKEVTNKPSSTLFDSYLTEQGCILESPTPCVSENDLVDIRNPELTNSGGFNVSEGKRTLTLDYSKKVADIGVANIENTEYSEKNLYNTLIASNSYVENTKINGLNRFDFEDEFNLPNERTPITHLEVVNDVLLALHERNATSVYIGSKFLKQASGQDTVTTTDSFFGDERLLKGGYGTINPESVKKYLGQCFWWDANNGCVVRYSANGLDSISDQGLKDYFRTKAETYSSGYKVFGAIDVYLGLYLVTFPDQDGLSPETWAWDIKKGYWIGRFSFCFEQSISLGNNFATFKSQNIWKHHSNSVYNNFYNTQYDSRITFVSNPDVALDKSFDNLSLDADEAWDVLSITNPQGQDTDLLEAEFDLVDNQYYAYLKRDKNTASDLLGGQPAILAGDPIQSKYVEITLRKTASDLQKINAIYVGYSPLTGHLLAARE</sequence>
<proteinExistence type="predicted"/>
<dbReference type="STRING" id="333140.AWW68_18810"/>
<dbReference type="Pfam" id="PF25729">
    <property type="entry name" value="crAss_MUZ_C"/>
    <property type="match status" value="1"/>
</dbReference>
<accession>A0A150XDT9</accession>
<organism evidence="2 3">
    <name type="scientific">Roseivirga spongicola</name>
    <dbReference type="NCBI Taxonomy" id="333140"/>
    <lineage>
        <taxon>Bacteria</taxon>
        <taxon>Pseudomonadati</taxon>
        <taxon>Bacteroidota</taxon>
        <taxon>Cytophagia</taxon>
        <taxon>Cytophagales</taxon>
        <taxon>Roseivirgaceae</taxon>
        <taxon>Roseivirga</taxon>
    </lineage>
</organism>
<dbReference type="RefSeq" id="WP_068218542.1">
    <property type="nucleotide sequence ID" value="NZ_LRPC01000002.1"/>
</dbReference>
<name>A0A150XDT9_9BACT</name>
<evidence type="ECO:0000313" key="3">
    <source>
        <dbReference type="Proteomes" id="UP000075606"/>
    </source>
</evidence>
<keyword evidence="3" id="KW-1185">Reference proteome</keyword>
<evidence type="ECO:0000313" key="2">
    <source>
        <dbReference type="EMBL" id="KYG76909.1"/>
    </source>
</evidence>
<gene>
    <name evidence="2" type="ORF">AWW68_18810</name>
</gene>
<dbReference type="OrthoDB" id="1391795at2"/>
<reference evidence="2 3" key="1">
    <citation type="submission" date="2016-01" db="EMBL/GenBank/DDBJ databases">
        <title>Genome sequencing of Roseivirga spongicola UST030701-084.</title>
        <authorList>
            <person name="Selvaratnam C."/>
            <person name="Thevarajoo S."/>
            <person name="Goh K.M."/>
            <person name="Ee R."/>
            <person name="Chan K.-G."/>
            <person name="Chong C.S."/>
        </authorList>
    </citation>
    <scope>NUCLEOTIDE SEQUENCE [LARGE SCALE GENOMIC DNA]</scope>
    <source>
        <strain evidence="2 3">UST030701-084</strain>
    </source>
</reference>
<evidence type="ECO:0000259" key="1">
    <source>
        <dbReference type="Pfam" id="PF25729"/>
    </source>
</evidence>